<dbReference type="GO" id="GO:0005886">
    <property type="term" value="C:plasma membrane"/>
    <property type="evidence" value="ECO:0007669"/>
    <property type="project" value="TreeGrafter"/>
</dbReference>
<dbReference type="PANTHER" id="PTHR24243:SF230">
    <property type="entry name" value="G-PROTEIN COUPLED RECEPTORS FAMILY 1 PROFILE DOMAIN-CONTAINING PROTEIN"/>
    <property type="match status" value="1"/>
</dbReference>
<feature type="domain" description="G-protein coupled receptors family 1 profile" evidence="9">
    <location>
        <begin position="38"/>
        <end position="311"/>
    </location>
</feature>
<evidence type="ECO:0000259" key="9">
    <source>
        <dbReference type="PROSITE" id="PS50262"/>
    </source>
</evidence>
<feature type="transmembrane region" description="Helical" evidence="8">
    <location>
        <begin position="26"/>
        <end position="47"/>
    </location>
</feature>
<keyword evidence="2 8" id="KW-0812">Transmembrane</keyword>
<name>A0A9D4BIH7_DREPO</name>
<dbReference type="InterPro" id="IPR000276">
    <property type="entry name" value="GPCR_Rhodpsn"/>
</dbReference>
<feature type="transmembrane region" description="Helical" evidence="8">
    <location>
        <begin position="288"/>
        <end position="313"/>
    </location>
</feature>
<keyword evidence="6" id="KW-0675">Receptor</keyword>
<feature type="transmembrane region" description="Helical" evidence="8">
    <location>
        <begin position="140"/>
        <end position="162"/>
    </location>
</feature>
<gene>
    <name evidence="10" type="ORF">DPMN_084378</name>
</gene>
<feature type="transmembrane region" description="Helical" evidence="8">
    <location>
        <begin position="59"/>
        <end position="80"/>
    </location>
</feature>
<evidence type="ECO:0000256" key="5">
    <source>
        <dbReference type="ARBA" id="ARBA00023136"/>
    </source>
</evidence>
<dbReference type="Pfam" id="PF00001">
    <property type="entry name" value="7tm_1"/>
    <property type="match status" value="1"/>
</dbReference>
<dbReference type="Gene3D" id="1.20.1070.10">
    <property type="entry name" value="Rhodopsin 7-helix transmembrane proteins"/>
    <property type="match status" value="1"/>
</dbReference>
<organism evidence="10 11">
    <name type="scientific">Dreissena polymorpha</name>
    <name type="common">Zebra mussel</name>
    <name type="synonym">Mytilus polymorpha</name>
    <dbReference type="NCBI Taxonomy" id="45954"/>
    <lineage>
        <taxon>Eukaryota</taxon>
        <taxon>Metazoa</taxon>
        <taxon>Spiralia</taxon>
        <taxon>Lophotrochozoa</taxon>
        <taxon>Mollusca</taxon>
        <taxon>Bivalvia</taxon>
        <taxon>Autobranchia</taxon>
        <taxon>Heteroconchia</taxon>
        <taxon>Euheterodonta</taxon>
        <taxon>Imparidentia</taxon>
        <taxon>Neoheterodontei</taxon>
        <taxon>Myida</taxon>
        <taxon>Dreissenoidea</taxon>
        <taxon>Dreissenidae</taxon>
        <taxon>Dreissena</taxon>
    </lineage>
</organism>
<dbReference type="PANTHER" id="PTHR24243">
    <property type="entry name" value="G-PROTEIN COUPLED RECEPTOR"/>
    <property type="match status" value="1"/>
</dbReference>
<evidence type="ECO:0000313" key="10">
    <source>
        <dbReference type="EMBL" id="KAH3696895.1"/>
    </source>
</evidence>
<feature type="transmembrane region" description="Helical" evidence="8">
    <location>
        <begin position="100"/>
        <end position="119"/>
    </location>
</feature>
<dbReference type="AlphaFoldDB" id="A0A9D4BIH7"/>
<keyword evidence="4" id="KW-0297">G-protein coupled receptor</keyword>
<dbReference type="GO" id="GO:0004930">
    <property type="term" value="F:G protein-coupled receptor activity"/>
    <property type="evidence" value="ECO:0007669"/>
    <property type="project" value="UniProtKB-KW"/>
</dbReference>
<dbReference type="Proteomes" id="UP000828390">
    <property type="component" value="Unassembled WGS sequence"/>
</dbReference>
<keyword evidence="5 8" id="KW-0472">Membrane</keyword>
<feature type="transmembrane region" description="Helical" evidence="8">
    <location>
        <begin position="239"/>
        <end position="263"/>
    </location>
</feature>
<evidence type="ECO:0000256" key="8">
    <source>
        <dbReference type="SAM" id="Phobius"/>
    </source>
</evidence>
<dbReference type="PRINTS" id="PR00237">
    <property type="entry name" value="GPCRRHODOPSN"/>
</dbReference>
<evidence type="ECO:0000313" key="11">
    <source>
        <dbReference type="Proteomes" id="UP000828390"/>
    </source>
</evidence>
<reference evidence="10" key="1">
    <citation type="journal article" date="2019" name="bioRxiv">
        <title>The Genome of the Zebra Mussel, Dreissena polymorpha: A Resource for Invasive Species Research.</title>
        <authorList>
            <person name="McCartney M.A."/>
            <person name="Auch B."/>
            <person name="Kono T."/>
            <person name="Mallez S."/>
            <person name="Zhang Y."/>
            <person name="Obille A."/>
            <person name="Becker A."/>
            <person name="Abrahante J.E."/>
            <person name="Garbe J."/>
            <person name="Badalamenti J.P."/>
            <person name="Herman A."/>
            <person name="Mangelson H."/>
            <person name="Liachko I."/>
            <person name="Sullivan S."/>
            <person name="Sone E.D."/>
            <person name="Koren S."/>
            <person name="Silverstein K.A.T."/>
            <person name="Beckman K.B."/>
            <person name="Gohl D.M."/>
        </authorList>
    </citation>
    <scope>NUCLEOTIDE SEQUENCE</scope>
    <source>
        <strain evidence="10">Duluth1</strain>
        <tissue evidence="10">Whole animal</tissue>
    </source>
</reference>
<dbReference type="EMBL" id="JAIWYP010000016">
    <property type="protein sequence ID" value="KAH3696895.1"/>
    <property type="molecule type" value="Genomic_DNA"/>
</dbReference>
<comment type="subcellular location">
    <subcellularLocation>
        <location evidence="1">Membrane</location>
        <topology evidence="1">Multi-pass membrane protein</topology>
    </subcellularLocation>
</comment>
<proteinExistence type="predicted"/>
<evidence type="ECO:0000256" key="2">
    <source>
        <dbReference type="ARBA" id="ARBA00022692"/>
    </source>
</evidence>
<accession>A0A9D4BIH7</accession>
<reference evidence="10" key="2">
    <citation type="submission" date="2020-11" db="EMBL/GenBank/DDBJ databases">
        <authorList>
            <person name="McCartney M.A."/>
            <person name="Auch B."/>
            <person name="Kono T."/>
            <person name="Mallez S."/>
            <person name="Becker A."/>
            <person name="Gohl D.M."/>
            <person name="Silverstein K.A.T."/>
            <person name="Koren S."/>
            <person name="Bechman K.B."/>
            <person name="Herman A."/>
            <person name="Abrahante J.E."/>
            <person name="Garbe J."/>
        </authorList>
    </citation>
    <scope>NUCLEOTIDE SEQUENCE</scope>
    <source>
        <strain evidence="10">Duluth1</strain>
        <tissue evidence="10">Whole animal</tissue>
    </source>
</reference>
<dbReference type="SUPFAM" id="SSF81321">
    <property type="entry name" value="Family A G protein-coupled receptor-like"/>
    <property type="match status" value="1"/>
</dbReference>
<feature type="transmembrane region" description="Helical" evidence="8">
    <location>
        <begin position="192"/>
        <end position="214"/>
    </location>
</feature>
<keyword evidence="11" id="KW-1185">Reference proteome</keyword>
<evidence type="ECO:0000256" key="4">
    <source>
        <dbReference type="ARBA" id="ARBA00023040"/>
    </source>
</evidence>
<evidence type="ECO:0000256" key="3">
    <source>
        <dbReference type="ARBA" id="ARBA00022989"/>
    </source>
</evidence>
<comment type="caution">
    <text evidence="10">The sequence shown here is derived from an EMBL/GenBank/DDBJ whole genome shotgun (WGS) entry which is preliminary data.</text>
</comment>
<protein>
    <recommendedName>
        <fullName evidence="9">G-protein coupled receptors family 1 profile domain-containing protein</fullName>
    </recommendedName>
</protein>
<keyword evidence="3 8" id="KW-1133">Transmembrane helix</keyword>
<dbReference type="InterPro" id="IPR017452">
    <property type="entry name" value="GPCR_Rhodpsn_7TM"/>
</dbReference>
<dbReference type="PROSITE" id="PS50262">
    <property type="entry name" value="G_PROTEIN_RECEP_F1_2"/>
    <property type="match status" value="1"/>
</dbReference>
<keyword evidence="7" id="KW-0807">Transducer</keyword>
<evidence type="ECO:0000256" key="6">
    <source>
        <dbReference type="ARBA" id="ARBA00023170"/>
    </source>
</evidence>
<evidence type="ECO:0000256" key="1">
    <source>
        <dbReference type="ARBA" id="ARBA00004141"/>
    </source>
</evidence>
<sequence>MVLAKAHAPNFSEGHYGEIRRNLWKVVPPIFIFLGIAGNALTVLVLLRRFRKLSSMSIYLLALTLSNTVILLSGPLRNWIHSVWETDIRYLSDIGCKVQLYLTYASIHISAWLLVAVTWERTLVMLSPMKALATFTARNTAVVILGICIVISAIDLIVPAMVTLHGVNNLLCAPKTKEWLHFRDSIYEWIDFFLMFAAPIVFLFVGNAIIIFKLQLQRKKIKKMCTFVEKNTSSGQGHAYVLVVALSYMYVVTITPVSVYHVYFVHRLKQIRRKFRQDPRGALEEFEFALLLQTIFYIWSYLNVTFNFALYVISCSRFRNDLLEMLQWKKTSKAPESHDPDVATVGKSSDNGSVMQSNYSLEVSNSAAYCIADPGNAPNGRDVTGYEIKKIGRRNSDRIEWNETPESQIHNYI</sequence>
<evidence type="ECO:0000256" key="7">
    <source>
        <dbReference type="ARBA" id="ARBA00023224"/>
    </source>
</evidence>